<evidence type="ECO:0000313" key="2">
    <source>
        <dbReference type="Proteomes" id="UP001497516"/>
    </source>
</evidence>
<protein>
    <recommendedName>
        <fullName evidence="3">CCHC-type domain-containing protein</fullName>
    </recommendedName>
</protein>
<gene>
    <name evidence="1" type="ORF">LTRI10_LOCUS30631</name>
</gene>
<evidence type="ECO:0000313" key="1">
    <source>
        <dbReference type="EMBL" id="CAL1389799.1"/>
    </source>
</evidence>
<name>A0AAV2EVH4_9ROSI</name>
<dbReference type="Proteomes" id="UP001497516">
    <property type="component" value="Chromosome 5"/>
</dbReference>
<evidence type="ECO:0008006" key="3">
    <source>
        <dbReference type="Google" id="ProtNLM"/>
    </source>
</evidence>
<proteinExistence type="predicted"/>
<dbReference type="AlphaFoldDB" id="A0AAV2EVH4"/>
<sequence length="99" mass="11516">MNLKPIPQQSRQERTGGSISRLECYKCHGKGQKSFQCPNLKALILRDGEYYLEDEEKEKGDEEEVTDEEVDENIEMEPQGRNLLINRRALIVEAVFEMQ</sequence>
<keyword evidence="2" id="KW-1185">Reference proteome</keyword>
<accession>A0AAV2EVH4</accession>
<dbReference type="EMBL" id="OZ034818">
    <property type="protein sequence ID" value="CAL1389799.1"/>
    <property type="molecule type" value="Genomic_DNA"/>
</dbReference>
<organism evidence="1 2">
    <name type="scientific">Linum trigynum</name>
    <dbReference type="NCBI Taxonomy" id="586398"/>
    <lineage>
        <taxon>Eukaryota</taxon>
        <taxon>Viridiplantae</taxon>
        <taxon>Streptophyta</taxon>
        <taxon>Embryophyta</taxon>
        <taxon>Tracheophyta</taxon>
        <taxon>Spermatophyta</taxon>
        <taxon>Magnoliopsida</taxon>
        <taxon>eudicotyledons</taxon>
        <taxon>Gunneridae</taxon>
        <taxon>Pentapetalae</taxon>
        <taxon>rosids</taxon>
        <taxon>fabids</taxon>
        <taxon>Malpighiales</taxon>
        <taxon>Linaceae</taxon>
        <taxon>Linum</taxon>
    </lineage>
</organism>
<reference evidence="1 2" key="1">
    <citation type="submission" date="2024-04" db="EMBL/GenBank/DDBJ databases">
        <authorList>
            <person name="Fracassetti M."/>
        </authorList>
    </citation>
    <scope>NUCLEOTIDE SEQUENCE [LARGE SCALE GENOMIC DNA]</scope>
</reference>